<keyword evidence="2" id="KW-1185">Reference proteome</keyword>
<comment type="caution">
    <text evidence="1">The sequence shown here is derived from an EMBL/GenBank/DDBJ whole genome shotgun (WGS) entry which is preliminary data.</text>
</comment>
<dbReference type="EMBL" id="JASSZA010000010">
    <property type="protein sequence ID" value="KAK2100570.1"/>
    <property type="molecule type" value="Genomic_DNA"/>
</dbReference>
<dbReference type="Proteomes" id="UP001266305">
    <property type="component" value="Unassembled WGS sequence"/>
</dbReference>
<proteinExistence type="predicted"/>
<evidence type="ECO:0000313" key="2">
    <source>
        <dbReference type="Proteomes" id="UP001266305"/>
    </source>
</evidence>
<dbReference type="InterPro" id="IPR042104">
    <property type="entry name" value="PKS_dehydratase_sf"/>
</dbReference>
<accession>A0ABQ9UUT7</accession>
<evidence type="ECO:0000313" key="1">
    <source>
        <dbReference type="EMBL" id="KAK2100570.1"/>
    </source>
</evidence>
<protein>
    <submittedName>
        <fullName evidence="1">Uncharacterized protein</fullName>
    </submittedName>
</protein>
<organism evidence="1 2">
    <name type="scientific">Saguinus oedipus</name>
    <name type="common">Cotton-top tamarin</name>
    <name type="synonym">Oedipomidas oedipus</name>
    <dbReference type="NCBI Taxonomy" id="9490"/>
    <lineage>
        <taxon>Eukaryota</taxon>
        <taxon>Metazoa</taxon>
        <taxon>Chordata</taxon>
        <taxon>Craniata</taxon>
        <taxon>Vertebrata</taxon>
        <taxon>Euteleostomi</taxon>
        <taxon>Mammalia</taxon>
        <taxon>Eutheria</taxon>
        <taxon>Euarchontoglires</taxon>
        <taxon>Primates</taxon>
        <taxon>Haplorrhini</taxon>
        <taxon>Platyrrhini</taxon>
        <taxon>Cebidae</taxon>
        <taxon>Callitrichinae</taxon>
        <taxon>Saguinus</taxon>
    </lineage>
</organism>
<gene>
    <name evidence="1" type="ORF">P7K49_021918</name>
</gene>
<reference evidence="1 2" key="1">
    <citation type="submission" date="2023-05" db="EMBL/GenBank/DDBJ databases">
        <title>B98-5 Cell Line De Novo Hybrid Assembly: An Optical Mapping Approach.</title>
        <authorList>
            <person name="Kananen K."/>
            <person name="Auerbach J.A."/>
            <person name="Kautto E."/>
            <person name="Blachly J.S."/>
        </authorList>
    </citation>
    <scope>NUCLEOTIDE SEQUENCE [LARGE SCALE GENOMIC DNA]</scope>
    <source>
        <strain evidence="1">B95-8</strain>
        <tissue evidence="1">Cell line</tissue>
    </source>
</reference>
<sequence>MSLAREQLPVVFEDVMVHQATILPMTGTVSLEARLLESSHTFEVSESGHLVVSGKVYQWEDPDPRLFDHQESPATSPGEPFSLAYTEVHRELSLHGYDYSPQFQGILEASVEGNWGKLLWKDNWVPFLDTMLQMSILGMGQGSVFLPTRITAIHLNGNLQLELAQVLAQDRSELPEDPLPSHLLDSPALKACVDTALENMTSLKMKVVEVLAGHGHLYSRIPGLLNTLQLSYTATDCYPQALEAAQAKLQLHDIA</sequence>
<dbReference type="Gene3D" id="3.10.129.110">
    <property type="entry name" value="Polyketide synthase dehydratase"/>
    <property type="match status" value="1"/>
</dbReference>
<name>A0ABQ9UUT7_SAGOE</name>